<evidence type="ECO:0000256" key="1">
    <source>
        <dbReference type="SAM" id="MobiDB-lite"/>
    </source>
</evidence>
<keyword evidence="4" id="KW-1185">Reference proteome</keyword>
<feature type="signal peptide" evidence="2">
    <location>
        <begin position="1"/>
        <end position="23"/>
    </location>
</feature>
<feature type="region of interest" description="Disordered" evidence="1">
    <location>
        <begin position="33"/>
        <end position="66"/>
    </location>
</feature>
<dbReference type="AlphaFoldDB" id="A0A9X4QX08"/>
<feature type="chain" id="PRO_5040799528" evidence="2">
    <location>
        <begin position="24"/>
        <end position="579"/>
    </location>
</feature>
<dbReference type="Proteomes" id="UP001153404">
    <property type="component" value="Unassembled WGS sequence"/>
</dbReference>
<organism evidence="3 4">
    <name type="scientific">Cohnella rhizosphaerae</name>
    <dbReference type="NCBI Taxonomy" id="1457232"/>
    <lineage>
        <taxon>Bacteria</taxon>
        <taxon>Bacillati</taxon>
        <taxon>Bacillota</taxon>
        <taxon>Bacilli</taxon>
        <taxon>Bacillales</taxon>
        <taxon>Paenibacillaceae</taxon>
        <taxon>Cohnella</taxon>
    </lineage>
</organism>
<dbReference type="RefSeq" id="WP_277539243.1">
    <property type="nucleotide sequence ID" value="NZ_JAPDIA010000009.1"/>
</dbReference>
<reference evidence="3" key="1">
    <citation type="submission" date="2022-10" db="EMBL/GenBank/DDBJ databases">
        <title>Comparative genomic analysis of Cohnella hashimotonis sp. nov., isolated from the International Space Station.</title>
        <authorList>
            <person name="Simpson A."/>
            <person name="Venkateswaran K."/>
        </authorList>
    </citation>
    <scope>NUCLEOTIDE SEQUENCE</scope>
    <source>
        <strain evidence="3">DSM 28161</strain>
    </source>
</reference>
<dbReference type="Gene3D" id="3.40.190.10">
    <property type="entry name" value="Periplasmic binding protein-like II"/>
    <property type="match status" value="3"/>
</dbReference>
<keyword evidence="2" id="KW-0732">Signal</keyword>
<sequence length="579" mass="63553">MKRNVKAKLAPMLASALALSLLAACSNGGTGGNAASGTAASGTNGEASASGSAAATQTAGTAGEKTPEPLTLNIMLWGDKPKQFDEVVAEFERQTKDTLNLKLKVTFTPQADYVNKLKLKLAAGEQVDIAFDAPWMNMNAFIAKDNYTNLDGYFNNDQYPGLKKAFGSGYLDNNKFTGADGQLHTYGVPLGQYLSDMPVIYYRKDLAAKYGMNDIKSYEELTAYFDQVLANDKNMIPFVIRNDGNYGATAAIDFNKDLPVKYEAGLWDLNLAPNVVATLQLDGKTVKGVKLTGDKLDSAAAFPAPFNQPDYTTYQTIREWHDKGYIEKEPIVRKDARGTFTAGKAASMMEGVANLDAVNAQLKAGVPSAELGMFVVQKTVRDMVQPNPTLISDFRVWNFLCIPKTSANADRAMAFINWIFENQDNHDLFELGIKGKNWEPVGDDKFKYPDGIDTLQNYTFPGYMLTWNPNYIRLSANVPDDLVAYYRYVADEKSYVRSALAGFAFNQEPVKNQLANPDFAKIFNETLAYQLGMVETPAAGLQKLQAKWEGNKALQSDIAAIKAELKKQVEAFLAQQSGT</sequence>
<feature type="compositionally biased region" description="Low complexity" evidence="1">
    <location>
        <begin position="35"/>
        <end position="63"/>
    </location>
</feature>
<dbReference type="SUPFAM" id="SSF53850">
    <property type="entry name" value="Periplasmic binding protein-like II"/>
    <property type="match status" value="1"/>
</dbReference>
<evidence type="ECO:0000256" key="2">
    <source>
        <dbReference type="SAM" id="SignalP"/>
    </source>
</evidence>
<dbReference type="PANTHER" id="PTHR43649">
    <property type="entry name" value="ARABINOSE-BINDING PROTEIN-RELATED"/>
    <property type="match status" value="1"/>
</dbReference>
<comment type="caution">
    <text evidence="3">The sequence shown here is derived from an EMBL/GenBank/DDBJ whole genome shotgun (WGS) entry which is preliminary data.</text>
</comment>
<name>A0A9X4QX08_9BACL</name>
<evidence type="ECO:0000313" key="4">
    <source>
        <dbReference type="Proteomes" id="UP001153404"/>
    </source>
</evidence>
<evidence type="ECO:0000313" key="3">
    <source>
        <dbReference type="EMBL" id="MDG0814360.1"/>
    </source>
</evidence>
<gene>
    <name evidence="3" type="ORF">OMP40_37575</name>
</gene>
<dbReference type="PROSITE" id="PS51257">
    <property type="entry name" value="PROKAR_LIPOPROTEIN"/>
    <property type="match status" value="1"/>
</dbReference>
<accession>A0A9X4QX08</accession>
<proteinExistence type="predicted"/>
<dbReference type="EMBL" id="JAPDIA010000009">
    <property type="protein sequence ID" value="MDG0814360.1"/>
    <property type="molecule type" value="Genomic_DNA"/>
</dbReference>
<protein>
    <submittedName>
        <fullName evidence="3">ABC transporter substrate-binding protein</fullName>
    </submittedName>
</protein>
<dbReference type="InterPro" id="IPR050490">
    <property type="entry name" value="Bact_solute-bd_prot1"/>
</dbReference>
<dbReference type="PANTHER" id="PTHR43649:SF17">
    <property type="entry name" value="ABC TRANSPORTER SOLUTE BINDING PROTEIN-SUGAR TRANSPORT"/>
    <property type="match status" value="1"/>
</dbReference>